<dbReference type="AlphaFoldDB" id="A0A2T2P4Q6"/>
<keyword evidence="1" id="KW-0472">Membrane</keyword>
<dbReference type="OrthoDB" id="3799217at2759"/>
<keyword evidence="1" id="KW-0812">Transmembrane</keyword>
<keyword evidence="3" id="KW-1185">Reference proteome</keyword>
<evidence type="ECO:0000313" key="3">
    <source>
        <dbReference type="Proteomes" id="UP000240883"/>
    </source>
</evidence>
<proteinExistence type="predicted"/>
<sequence>MTFFRQPAFLGGIHTNAMASLKQNTPSTATLPTSRRRFLQDEFDDDTTETLLDPNSRRSHNDFRIPAPRFALEMAVFERFRMTFLTYSIFMSAIILLAVAIAAIVVEEKVLHVFRDIAIQYPGSSLGEWMFVSLDPKNIDHGPTIAIFIGAGCAVVASLMSCIWMVTTWCDVKEMTIRRLSIVSCVVAIINTATSLAVMAYVFVVESQMHLPEFFSQWDREFFTREYYICNAFPSVVHDADHYYGFEACDSAQAARFSLAGIAILSVLLAGLGVIEAYNCGAWRLLVKSSQDVEKGLASKERVRKMRSFGPGHRQISNTDMSHIRNVSENSVESIQFARPPAAMQRGHNGSVGYSST</sequence>
<dbReference type="EMBL" id="KZ678130">
    <property type="protein sequence ID" value="PSN72298.1"/>
    <property type="molecule type" value="Genomic_DNA"/>
</dbReference>
<gene>
    <name evidence="2" type="ORF">BS50DRAFT_583856</name>
</gene>
<feature type="transmembrane region" description="Helical" evidence="1">
    <location>
        <begin position="182"/>
        <end position="204"/>
    </location>
</feature>
<dbReference type="Proteomes" id="UP000240883">
    <property type="component" value="Unassembled WGS sequence"/>
</dbReference>
<reference evidence="2 3" key="1">
    <citation type="journal article" date="2018" name="Front. Microbiol.">
        <title>Genome-Wide Analysis of Corynespora cassiicola Leaf Fall Disease Putative Effectors.</title>
        <authorList>
            <person name="Lopez D."/>
            <person name="Ribeiro S."/>
            <person name="Label P."/>
            <person name="Fumanal B."/>
            <person name="Venisse J.S."/>
            <person name="Kohler A."/>
            <person name="de Oliveira R.R."/>
            <person name="Labutti K."/>
            <person name="Lipzen A."/>
            <person name="Lail K."/>
            <person name="Bauer D."/>
            <person name="Ohm R.A."/>
            <person name="Barry K.W."/>
            <person name="Spatafora J."/>
            <person name="Grigoriev I.V."/>
            <person name="Martin F.M."/>
            <person name="Pujade-Renaud V."/>
        </authorList>
    </citation>
    <scope>NUCLEOTIDE SEQUENCE [LARGE SCALE GENOMIC DNA]</scope>
    <source>
        <strain evidence="2 3">Philippines</strain>
    </source>
</reference>
<accession>A0A2T2P4Q6</accession>
<protein>
    <submittedName>
        <fullName evidence="2">Uncharacterized protein</fullName>
    </submittedName>
</protein>
<feature type="transmembrane region" description="Helical" evidence="1">
    <location>
        <begin position="84"/>
        <end position="106"/>
    </location>
</feature>
<keyword evidence="1" id="KW-1133">Transmembrane helix</keyword>
<evidence type="ECO:0000256" key="1">
    <source>
        <dbReference type="SAM" id="Phobius"/>
    </source>
</evidence>
<feature type="transmembrane region" description="Helical" evidence="1">
    <location>
        <begin position="257"/>
        <end position="278"/>
    </location>
</feature>
<feature type="transmembrane region" description="Helical" evidence="1">
    <location>
        <begin position="145"/>
        <end position="170"/>
    </location>
</feature>
<evidence type="ECO:0000313" key="2">
    <source>
        <dbReference type="EMBL" id="PSN72298.1"/>
    </source>
</evidence>
<organism evidence="2 3">
    <name type="scientific">Corynespora cassiicola Philippines</name>
    <dbReference type="NCBI Taxonomy" id="1448308"/>
    <lineage>
        <taxon>Eukaryota</taxon>
        <taxon>Fungi</taxon>
        <taxon>Dikarya</taxon>
        <taxon>Ascomycota</taxon>
        <taxon>Pezizomycotina</taxon>
        <taxon>Dothideomycetes</taxon>
        <taxon>Pleosporomycetidae</taxon>
        <taxon>Pleosporales</taxon>
        <taxon>Corynesporascaceae</taxon>
        <taxon>Corynespora</taxon>
    </lineage>
</organism>
<name>A0A2T2P4Q6_CORCC</name>